<feature type="compositionally biased region" description="Low complexity" evidence="1">
    <location>
        <begin position="99"/>
        <end position="116"/>
    </location>
</feature>
<reference evidence="2" key="1">
    <citation type="journal article" date="2022" name="bioRxiv">
        <title>Sequencing and chromosome-scale assembly of the giantPleurodeles waltlgenome.</title>
        <authorList>
            <person name="Brown T."/>
            <person name="Elewa A."/>
            <person name="Iarovenko S."/>
            <person name="Subramanian E."/>
            <person name="Araus A.J."/>
            <person name="Petzold A."/>
            <person name="Susuki M."/>
            <person name="Suzuki K.-i.T."/>
            <person name="Hayashi T."/>
            <person name="Toyoda A."/>
            <person name="Oliveira C."/>
            <person name="Osipova E."/>
            <person name="Leigh N.D."/>
            <person name="Simon A."/>
            <person name="Yun M.H."/>
        </authorList>
    </citation>
    <scope>NUCLEOTIDE SEQUENCE</scope>
    <source>
        <strain evidence="2">20211129_DDA</strain>
        <tissue evidence="2">Liver</tissue>
    </source>
</reference>
<evidence type="ECO:0000256" key="1">
    <source>
        <dbReference type="SAM" id="MobiDB-lite"/>
    </source>
</evidence>
<feature type="compositionally biased region" description="Basic and acidic residues" evidence="1">
    <location>
        <begin position="75"/>
        <end position="86"/>
    </location>
</feature>
<feature type="compositionally biased region" description="Basic and acidic residues" evidence="1">
    <location>
        <begin position="1"/>
        <end position="12"/>
    </location>
</feature>
<organism evidence="2 3">
    <name type="scientific">Pleurodeles waltl</name>
    <name type="common">Iberian ribbed newt</name>
    <dbReference type="NCBI Taxonomy" id="8319"/>
    <lineage>
        <taxon>Eukaryota</taxon>
        <taxon>Metazoa</taxon>
        <taxon>Chordata</taxon>
        <taxon>Craniata</taxon>
        <taxon>Vertebrata</taxon>
        <taxon>Euteleostomi</taxon>
        <taxon>Amphibia</taxon>
        <taxon>Batrachia</taxon>
        <taxon>Caudata</taxon>
        <taxon>Salamandroidea</taxon>
        <taxon>Salamandridae</taxon>
        <taxon>Pleurodelinae</taxon>
        <taxon>Pleurodeles</taxon>
    </lineage>
</organism>
<name>A0AAV7UMC6_PLEWA</name>
<gene>
    <name evidence="2" type="ORF">NDU88_006403</name>
</gene>
<comment type="caution">
    <text evidence="2">The sequence shown here is derived from an EMBL/GenBank/DDBJ whole genome shotgun (WGS) entry which is preliminary data.</text>
</comment>
<dbReference type="EMBL" id="JANPWB010000005">
    <property type="protein sequence ID" value="KAJ1189659.1"/>
    <property type="molecule type" value="Genomic_DNA"/>
</dbReference>
<feature type="region of interest" description="Disordered" evidence="1">
    <location>
        <begin position="1"/>
        <end position="130"/>
    </location>
</feature>
<protein>
    <submittedName>
        <fullName evidence="2">Uncharacterized protein</fullName>
    </submittedName>
</protein>
<evidence type="ECO:0000313" key="2">
    <source>
        <dbReference type="EMBL" id="KAJ1189659.1"/>
    </source>
</evidence>
<dbReference type="AlphaFoldDB" id="A0AAV7UMC6"/>
<proteinExistence type="predicted"/>
<sequence>MRRCDGSDRADPHTISTGADATWDDPEVPLRSTHPIGSGLSPREPGKSKGQVAEMENGGWSERIRKGGYRGPTPKTREAPGVEKTPRAIGTPQEQSKSGARNPRGPNPGRRQPAPGSRTLGPATLQEKRN</sequence>
<accession>A0AAV7UMC6</accession>
<keyword evidence="3" id="KW-1185">Reference proteome</keyword>
<dbReference type="Proteomes" id="UP001066276">
    <property type="component" value="Chromosome 3_1"/>
</dbReference>
<evidence type="ECO:0000313" key="3">
    <source>
        <dbReference type="Proteomes" id="UP001066276"/>
    </source>
</evidence>